<dbReference type="RefSeq" id="WP_114431164.1">
    <property type="nucleotide sequence ID" value="NZ_QPJM01000010.1"/>
</dbReference>
<protein>
    <submittedName>
        <fullName evidence="2">ArsR family transcriptional regulator</fullName>
    </submittedName>
</protein>
<dbReference type="SMART" id="SM00418">
    <property type="entry name" value="HTH_ARSR"/>
    <property type="match status" value="1"/>
</dbReference>
<accession>A0A368YPT0</accession>
<dbReference type="PROSITE" id="PS50987">
    <property type="entry name" value="HTH_ARSR_2"/>
    <property type="match status" value="1"/>
</dbReference>
<dbReference type="Gene3D" id="1.10.10.10">
    <property type="entry name" value="Winged helix-like DNA-binding domain superfamily/Winged helix DNA-binding domain"/>
    <property type="match status" value="1"/>
</dbReference>
<reference evidence="2 3" key="1">
    <citation type="submission" date="2018-07" db="EMBL/GenBank/DDBJ databases">
        <title>Genomic Encyclopedia of Type Strains, Phase III (KMG-III): the genomes of soil and plant-associated and newly described type strains.</title>
        <authorList>
            <person name="Whitman W."/>
        </authorList>
    </citation>
    <scope>NUCLEOTIDE SEQUENCE [LARGE SCALE GENOMIC DNA]</scope>
    <source>
        <strain evidence="2 3">31-25a</strain>
    </source>
</reference>
<dbReference type="GO" id="GO:0003700">
    <property type="term" value="F:DNA-binding transcription factor activity"/>
    <property type="evidence" value="ECO:0007669"/>
    <property type="project" value="InterPro"/>
</dbReference>
<proteinExistence type="predicted"/>
<dbReference type="NCBIfam" id="NF033788">
    <property type="entry name" value="HTH_metalloreg"/>
    <property type="match status" value="1"/>
</dbReference>
<dbReference type="OrthoDB" id="9790747at2"/>
<dbReference type="InterPro" id="IPR036390">
    <property type="entry name" value="WH_DNA-bd_sf"/>
</dbReference>
<dbReference type="PRINTS" id="PR00778">
    <property type="entry name" value="HTHARSR"/>
</dbReference>
<evidence type="ECO:0000313" key="3">
    <source>
        <dbReference type="Proteomes" id="UP000253324"/>
    </source>
</evidence>
<name>A0A368YPT0_9HYPH</name>
<dbReference type="FunFam" id="1.10.10.10:FF:000496">
    <property type="entry name" value="ArsR family transcriptional regulator"/>
    <property type="match status" value="1"/>
</dbReference>
<dbReference type="InterPro" id="IPR011991">
    <property type="entry name" value="ArsR-like_HTH"/>
</dbReference>
<comment type="caution">
    <text evidence="2">The sequence shown here is derived from an EMBL/GenBank/DDBJ whole genome shotgun (WGS) entry which is preliminary data.</text>
</comment>
<keyword evidence="3" id="KW-1185">Reference proteome</keyword>
<feature type="domain" description="HTH arsR-type" evidence="1">
    <location>
        <begin position="1"/>
        <end position="89"/>
    </location>
</feature>
<organism evidence="2 3">
    <name type="scientific">Phyllobacterium bourgognense</name>
    <dbReference type="NCBI Taxonomy" id="314236"/>
    <lineage>
        <taxon>Bacteria</taxon>
        <taxon>Pseudomonadati</taxon>
        <taxon>Pseudomonadota</taxon>
        <taxon>Alphaproteobacteria</taxon>
        <taxon>Hyphomicrobiales</taxon>
        <taxon>Phyllobacteriaceae</taxon>
        <taxon>Phyllobacterium</taxon>
    </lineage>
</organism>
<dbReference type="InterPro" id="IPR036388">
    <property type="entry name" value="WH-like_DNA-bd_sf"/>
</dbReference>
<dbReference type="SUPFAM" id="SSF46785">
    <property type="entry name" value="Winged helix' DNA-binding domain"/>
    <property type="match status" value="1"/>
</dbReference>
<evidence type="ECO:0000259" key="1">
    <source>
        <dbReference type="PROSITE" id="PS50987"/>
    </source>
</evidence>
<dbReference type="Proteomes" id="UP000253324">
    <property type="component" value="Unassembled WGS sequence"/>
</dbReference>
<evidence type="ECO:0000313" key="2">
    <source>
        <dbReference type="EMBL" id="RCW81558.1"/>
    </source>
</evidence>
<gene>
    <name evidence="2" type="ORF">C7476_110112</name>
</gene>
<dbReference type="PANTHER" id="PTHR38600:SF2">
    <property type="entry name" value="SLL0088 PROTEIN"/>
    <property type="match status" value="1"/>
</dbReference>
<dbReference type="CDD" id="cd00090">
    <property type="entry name" value="HTH_ARSR"/>
    <property type="match status" value="1"/>
</dbReference>
<dbReference type="EMBL" id="QPJM01000010">
    <property type="protein sequence ID" value="RCW81558.1"/>
    <property type="molecule type" value="Genomic_DNA"/>
</dbReference>
<dbReference type="Pfam" id="PF12840">
    <property type="entry name" value="HTH_20"/>
    <property type="match status" value="1"/>
</dbReference>
<sequence length="104" mass="11970">MNETEFFKALADPTRRAVFERLAGGEMNATDLRQGFDLSQPAMSQHLAVLRTAGLIAEQKHGRNVLYRINPDGVAKIHRWLSRYNAFWPSRVDDLKQLLKEMDQ</sequence>
<dbReference type="AlphaFoldDB" id="A0A368YPT0"/>
<dbReference type="InterPro" id="IPR001845">
    <property type="entry name" value="HTH_ArsR_DNA-bd_dom"/>
</dbReference>
<dbReference type="PANTHER" id="PTHR38600">
    <property type="entry name" value="TRANSCRIPTIONAL REGULATORY PROTEIN"/>
    <property type="match status" value="1"/>
</dbReference>